<dbReference type="Proteomes" id="UP000014984">
    <property type="component" value="Chromosome"/>
</dbReference>
<feature type="transmembrane region" description="Helical" evidence="1">
    <location>
        <begin position="6"/>
        <end position="30"/>
    </location>
</feature>
<evidence type="ECO:0000256" key="1">
    <source>
        <dbReference type="SAM" id="Phobius"/>
    </source>
</evidence>
<evidence type="ECO:0008006" key="4">
    <source>
        <dbReference type="Google" id="ProtNLM"/>
    </source>
</evidence>
<proteinExistence type="predicted"/>
<accession>S5LZU8</accession>
<dbReference type="OrthoDB" id="9834023at2"/>
<keyword evidence="1" id="KW-1133">Transmembrane helix</keyword>
<keyword evidence="1" id="KW-0812">Transmembrane</keyword>
<evidence type="ECO:0000313" key="3">
    <source>
        <dbReference type="Proteomes" id="UP000014984"/>
    </source>
</evidence>
<dbReference type="AlphaFoldDB" id="S5LZU8"/>
<dbReference type="PATRIC" id="fig|1276220.3.peg.633"/>
<dbReference type="KEGG" id="stai:STAIW_v1c06210"/>
<keyword evidence="1" id="KW-0472">Membrane</keyword>
<organism evidence="2 3">
    <name type="scientific">Spiroplasma taiwanense CT-1</name>
    <dbReference type="NCBI Taxonomy" id="1276220"/>
    <lineage>
        <taxon>Bacteria</taxon>
        <taxon>Bacillati</taxon>
        <taxon>Mycoplasmatota</taxon>
        <taxon>Mollicutes</taxon>
        <taxon>Entomoplasmatales</taxon>
        <taxon>Spiroplasmataceae</taxon>
        <taxon>Spiroplasma</taxon>
    </lineage>
</organism>
<name>S5LZU8_9MOLU</name>
<reference evidence="2 3" key="1">
    <citation type="journal article" date="2013" name="Genome Biol. Evol.">
        <title>Comparison of metabolic capacities and inference of gene content evolution in mosquito-associated Spiroplasma diminutum and S. taiwanense.</title>
        <authorList>
            <person name="Lo W.S."/>
            <person name="Ku C."/>
            <person name="Chen L.L."/>
            <person name="Chang T.H."/>
            <person name="Kuo C.H."/>
        </authorList>
    </citation>
    <scope>NUCLEOTIDE SEQUENCE [LARGE SCALE GENOMIC DNA]</scope>
    <source>
        <strain evidence="2">CT-1</strain>
    </source>
</reference>
<dbReference type="HOGENOM" id="CLU_1299108_0_0_14"/>
<gene>
    <name evidence="2" type="ORF">STAIW_v1c06210</name>
</gene>
<protein>
    <recommendedName>
        <fullName evidence="4">Transmembrane protein</fullName>
    </recommendedName>
</protein>
<evidence type="ECO:0000313" key="2">
    <source>
        <dbReference type="EMBL" id="AGR41242.1"/>
    </source>
</evidence>
<dbReference type="EMBL" id="CP005074">
    <property type="protein sequence ID" value="AGR41242.1"/>
    <property type="molecule type" value="Genomic_DNA"/>
</dbReference>
<dbReference type="RefSeq" id="WP_020834381.1">
    <property type="nucleotide sequence ID" value="NC_021846.1"/>
</dbReference>
<sequence>MFEFTLVDIISLVTGIISLILATFISIWIYRKDDFKDFYREFKEKYFFTFNKNLLKEINAYINISEKNSEEIDSIENQLNKILYFLSFLIENKKTIKSIYNKYKKHIKNHLKKMKFNSFSIRTNKSTRQITLNKIPDTEMDFLQNFKDKKINEIFNNFNKIYNNLFSIFIDKNTEKQKLDQTIQVLSFLSKTEPDIILTILWIFKLSKAVSD</sequence>
<keyword evidence="3" id="KW-1185">Reference proteome</keyword>